<dbReference type="Pfam" id="PF13737">
    <property type="entry name" value="DDE_Tnp_1_5"/>
    <property type="match status" value="1"/>
</dbReference>
<proteinExistence type="predicted"/>
<protein>
    <recommendedName>
        <fullName evidence="1">Transposase DDE domain-containing protein</fullName>
    </recommendedName>
</protein>
<dbReference type="EMBL" id="UGYO01000002">
    <property type="protein sequence ID" value="SUJ11844.1"/>
    <property type="molecule type" value="Genomic_DNA"/>
</dbReference>
<dbReference type="PANTHER" id="PTHR34631">
    <property type="match status" value="1"/>
</dbReference>
<dbReference type="InterPro" id="IPR025668">
    <property type="entry name" value="Tnp_DDE_dom"/>
</dbReference>
<organism evidence="2 3">
    <name type="scientific">Shewanella algae</name>
    <dbReference type="NCBI Taxonomy" id="38313"/>
    <lineage>
        <taxon>Bacteria</taxon>
        <taxon>Pseudomonadati</taxon>
        <taxon>Pseudomonadota</taxon>
        <taxon>Gammaproteobacteria</taxon>
        <taxon>Alteromonadales</taxon>
        <taxon>Shewanellaceae</taxon>
        <taxon>Shewanella</taxon>
    </lineage>
</organism>
<accession>A0A380C350</accession>
<dbReference type="Proteomes" id="UP000254069">
    <property type="component" value="Unassembled WGS sequence"/>
</dbReference>
<evidence type="ECO:0000313" key="2">
    <source>
        <dbReference type="EMBL" id="SUJ11844.1"/>
    </source>
</evidence>
<sequence>MGKSERNITNWKQYNQALVNRGSVTFWLDEAAVNAWHCTKHHGGRGRGFQFSDTAIETALMLKGIFKLSLRATEGFINSLFQLMKIPLIAPDYSCISKRAKRRCCLNKRNLFRFP</sequence>
<dbReference type="AlphaFoldDB" id="A0A380C350"/>
<evidence type="ECO:0000259" key="1">
    <source>
        <dbReference type="Pfam" id="PF13737"/>
    </source>
</evidence>
<name>A0A380C350_9GAMM</name>
<dbReference type="PANTHER" id="PTHR34631:SF3">
    <property type="entry name" value="ISSOD12 TRANSPOSASE TNPA_ISSOD12"/>
    <property type="match status" value="1"/>
</dbReference>
<keyword evidence="3" id="KW-1185">Reference proteome</keyword>
<reference evidence="2 3" key="1">
    <citation type="submission" date="2018-06" db="EMBL/GenBank/DDBJ databases">
        <authorList>
            <consortium name="Pathogen Informatics"/>
            <person name="Doyle S."/>
        </authorList>
    </citation>
    <scope>NUCLEOTIDE SEQUENCE [LARGE SCALE GENOMIC DNA]</scope>
    <source>
        <strain evidence="2 3">NCTC10738</strain>
    </source>
</reference>
<feature type="domain" description="Transposase DDE" evidence="1">
    <location>
        <begin position="20"/>
        <end position="102"/>
    </location>
</feature>
<evidence type="ECO:0000313" key="3">
    <source>
        <dbReference type="Proteomes" id="UP000254069"/>
    </source>
</evidence>
<dbReference type="InterPro" id="IPR053172">
    <property type="entry name" value="Tn903_transposase"/>
</dbReference>
<gene>
    <name evidence="2" type="ORF">NCTC10738_04343</name>
</gene>